<keyword evidence="2" id="KW-0853">WD repeat</keyword>
<feature type="domain" description="Protein kinase" evidence="3">
    <location>
        <begin position="432"/>
        <end position="722"/>
    </location>
</feature>
<evidence type="ECO:0000256" key="1">
    <source>
        <dbReference type="ARBA" id="ARBA00022786"/>
    </source>
</evidence>
<dbReference type="InterPro" id="IPR015943">
    <property type="entry name" value="WD40/YVTN_repeat-like_dom_sf"/>
</dbReference>
<dbReference type="InterPro" id="IPR036322">
    <property type="entry name" value="WD40_repeat_dom_sf"/>
</dbReference>
<dbReference type="PANTHER" id="PTHR45647">
    <property type="entry name" value="OS02G0152300 PROTEIN"/>
    <property type="match status" value="1"/>
</dbReference>
<dbReference type="GO" id="GO:0004672">
    <property type="term" value="F:protein kinase activity"/>
    <property type="evidence" value="ECO:0007669"/>
    <property type="project" value="InterPro"/>
</dbReference>
<dbReference type="InterPro" id="IPR011009">
    <property type="entry name" value="Kinase-like_dom_sf"/>
</dbReference>
<dbReference type="EMBL" id="BFEA01000406">
    <property type="protein sequence ID" value="GBG82420.1"/>
    <property type="molecule type" value="Genomic_DNA"/>
</dbReference>
<dbReference type="GO" id="GO:0005524">
    <property type="term" value="F:ATP binding"/>
    <property type="evidence" value="ECO:0007669"/>
    <property type="project" value="InterPro"/>
</dbReference>
<dbReference type="PROSITE" id="PS50011">
    <property type="entry name" value="PROTEIN_KINASE_DOM"/>
    <property type="match status" value="1"/>
</dbReference>
<comment type="caution">
    <text evidence="4">The sequence shown here is derived from an EMBL/GenBank/DDBJ whole genome shotgun (WGS) entry which is preliminary data.</text>
</comment>
<name>A0A388LJB5_CHABU</name>
<dbReference type="SUPFAM" id="SSF50978">
    <property type="entry name" value="WD40 repeat-like"/>
    <property type="match status" value="1"/>
</dbReference>
<proteinExistence type="predicted"/>
<dbReference type="Pfam" id="PF00400">
    <property type="entry name" value="WD40"/>
    <property type="match status" value="1"/>
</dbReference>
<dbReference type="Gene3D" id="1.10.510.10">
    <property type="entry name" value="Transferase(Phosphotransferase) domain 1"/>
    <property type="match status" value="1"/>
</dbReference>
<dbReference type="InterPro" id="IPR051348">
    <property type="entry name" value="U-box_ubiquitin_ligases"/>
</dbReference>
<protein>
    <recommendedName>
        <fullName evidence="3">Protein kinase domain-containing protein</fullName>
    </recommendedName>
</protein>
<gene>
    <name evidence="4" type="ORF">CBR_g34796</name>
</gene>
<accession>A0A388LJB5</accession>
<dbReference type="InterPro" id="IPR000719">
    <property type="entry name" value="Prot_kinase_dom"/>
</dbReference>
<feature type="repeat" description="WD" evidence="2">
    <location>
        <begin position="224"/>
        <end position="265"/>
    </location>
</feature>
<dbReference type="Gramene" id="GBG82420">
    <property type="protein sequence ID" value="GBG82420"/>
    <property type="gene ID" value="CBR_g34796"/>
</dbReference>
<reference evidence="4 5" key="1">
    <citation type="journal article" date="2018" name="Cell">
        <title>The Chara Genome: Secondary Complexity and Implications for Plant Terrestrialization.</title>
        <authorList>
            <person name="Nishiyama T."/>
            <person name="Sakayama H."/>
            <person name="Vries J.D."/>
            <person name="Buschmann H."/>
            <person name="Saint-Marcoux D."/>
            <person name="Ullrich K.K."/>
            <person name="Haas F.B."/>
            <person name="Vanderstraeten L."/>
            <person name="Becker D."/>
            <person name="Lang D."/>
            <person name="Vosolsobe S."/>
            <person name="Rombauts S."/>
            <person name="Wilhelmsson P.K.I."/>
            <person name="Janitza P."/>
            <person name="Kern R."/>
            <person name="Heyl A."/>
            <person name="Rumpler F."/>
            <person name="Villalobos L.I.A.C."/>
            <person name="Clay J.M."/>
            <person name="Skokan R."/>
            <person name="Toyoda A."/>
            <person name="Suzuki Y."/>
            <person name="Kagoshima H."/>
            <person name="Schijlen E."/>
            <person name="Tajeshwar N."/>
            <person name="Catarino B."/>
            <person name="Hetherington A.J."/>
            <person name="Saltykova A."/>
            <person name="Bonnot C."/>
            <person name="Breuninger H."/>
            <person name="Symeonidi A."/>
            <person name="Radhakrishnan G.V."/>
            <person name="Van Nieuwerburgh F."/>
            <person name="Deforce D."/>
            <person name="Chang C."/>
            <person name="Karol K.G."/>
            <person name="Hedrich R."/>
            <person name="Ulvskov P."/>
            <person name="Glockner G."/>
            <person name="Delwiche C.F."/>
            <person name="Petrasek J."/>
            <person name="Van de Peer Y."/>
            <person name="Friml J."/>
            <person name="Beilby M."/>
            <person name="Dolan L."/>
            <person name="Kohara Y."/>
            <person name="Sugano S."/>
            <person name="Fujiyama A."/>
            <person name="Delaux P.-M."/>
            <person name="Quint M."/>
            <person name="TheiBen G."/>
            <person name="Hagemann M."/>
            <person name="Harholt J."/>
            <person name="Dunand C."/>
            <person name="Zachgo S."/>
            <person name="Langdale J."/>
            <person name="Maumus F."/>
            <person name="Straeten D.V.D."/>
            <person name="Gould S.B."/>
            <person name="Rensing S.A."/>
        </authorList>
    </citation>
    <scope>NUCLEOTIDE SEQUENCE [LARGE SCALE GENOMIC DNA]</scope>
    <source>
        <strain evidence="4 5">S276</strain>
    </source>
</reference>
<evidence type="ECO:0000256" key="2">
    <source>
        <dbReference type="PROSITE-ProRule" id="PRU00221"/>
    </source>
</evidence>
<dbReference type="STRING" id="69332.A0A388LJB5"/>
<dbReference type="SUPFAM" id="SSF56112">
    <property type="entry name" value="Protein kinase-like (PK-like)"/>
    <property type="match status" value="1"/>
</dbReference>
<dbReference type="PANTHER" id="PTHR45647:SF139">
    <property type="entry name" value="OS02G0152300 PROTEIN"/>
    <property type="match status" value="1"/>
</dbReference>
<evidence type="ECO:0000313" key="5">
    <source>
        <dbReference type="Proteomes" id="UP000265515"/>
    </source>
</evidence>
<keyword evidence="1" id="KW-0833">Ubl conjugation pathway</keyword>
<organism evidence="4 5">
    <name type="scientific">Chara braunii</name>
    <name type="common">Braun's stonewort</name>
    <dbReference type="NCBI Taxonomy" id="69332"/>
    <lineage>
        <taxon>Eukaryota</taxon>
        <taxon>Viridiplantae</taxon>
        <taxon>Streptophyta</taxon>
        <taxon>Charophyceae</taxon>
        <taxon>Charales</taxon>
        <taxon>Characeae</taxon>
        <taxon>Chara</taxon>
    </lineage>
</organism>
<dbReference type="Gene3D" id="2.130.10.10">
    <property type="entry name" value="YVTN repeat-like/Quinoprotein amine dehydrogenase"/>
    <property type="match status" value="1"/>
</dbReference>
<evidence type="ECO:0000313" key="4">
    <source>
        <dbReference type="EMBL" id="GBG82420.1"/>
    </source>
</evidence>
<evidence type="ECO:0000259" key="3">
    <source>
        <dbReference type="PROSITE" id="PS50011"/>
    </source>
</evidence>
<dbReference type="AlphaFoldDB" id="A0A388LJB5"/>
<dbReference type="InterPro" id="IPR001245">
    <property type="entry name" value="Ser-Thr/Tyr_kinase_cat_dom"/>
</dbReference>
<dbReference type="PROSITE" id="PS50082">
    <property type="entry name" value="WD_REPEATS_2"/>
    <property type="match status" value="1"/>
</dbReference>
<sequence length="736" mass="82002">MADSMSYVSMDNSDMSGVSGVSGVSNSRTRLDLTVLFHKARDVSKGLHGDDSFLYVDVHPREPWVIFIEQCRSIQVWDCAQQTMITSWNIDEQLGPWDAVKFLERHGGLFIVLSNRNSILMRRVNTSNFEWDLIKQFQPHKCSMHDMVIHPNSSYLMTFSEKSSKLWNWNAGWAVKSFRSPAGARVTAVALHPHDRRVVFANAYSDNKIRVWSAENKSILYTVTSDHQTTVLQFYTKRQSPLLIAGTSEGTVEVWDYEKSRLAAELTGLDRSVCAVFAHPRLPYIFAASEFGMICAWAESTYQPVMAHSSVLTEICSMAACESTSCDMLVIGGRREFALLEIIIETQPDLLPRSHIPESLEQLLRQAVTREAHAQQMLSEAIELRNKIMNKQADTIRQLEGETCMLERRISLLENSSQGSRKLDAGDIPWQVYPAENLQVGGQSRVVAADHQSNGGFECGQLRQVVPVQMKRLAVRNLSTLLDKDLVDKLTSLKHPHLLRFLGVCNEQNCLIYEPMANGSVKDCVSPQEGSGAAAARLPWFDRLRIMSEVAQALFFLHADTSATGRPIIHGCINPSNILLDKDFVSKISSIDSVITLRQQAEIGQTPGIRLPLGTSIEHIAPEYFSKRKCDEKTDVFALGVTFLEMLTGRLGSQSAGSANVAEMMEEVVNDDMAFRNALDHRAGLWDVDLAREVARLAMKCASIDKRCRPASDAILDVLNGIAARVRPGNSALVTA</sequence>
<dbReference type="Proteomes" id="UP000265515">
    <property type="component" value="Unassembled WGS sequence"/>
</dbReference>
<dbReference type="SMART" id="SM00320">
    <property type="entry name" value="WD40"/>
    <property type="match status" value="4"/>
</dbReference>
<dbReference type="Pfam" id="PF07714">
    <property type="entry name" value="PK_Tyr_Ser-Thr"/>
    <property type="match status" value="1"/>
</dbReference>
<dbReference type="InterPro" id="IPR001680">
    <property type="entry name" value="WD40_rpt"/>
</dbReference>
<dbReference type="OrthoDB" id="75710at2759"/>
<keyword evidence="5" id="KW-1185">Reference proteome</keyword>